<organism evidence="2 3">
    <name type="scientific">Paenibacillus thalictri</name>
    <dbReference type="NCBI Taxonomy" id="2527873"/>
    <lineage>
        <taxon>Bacteria</taxon>
        <taxon>Bacillati</taxon>
        <taxon>Bacillota</taxon>
        <taxon>Bacilli</taxon>
        <taxon>Bacillales</taxon>
        <taxon>Paenibacillaceae</taxon>
        <taxon>Paenibacillus</taxon>
    </lineage>
</organism>
<evidence type="ECO:0000259" key="1">
    <source>
        <dbReference type="Pfam" id="PF13088"/>
    </source>
</evidence>
<dbReference type="Gene3D" id="2.120.10.10">
    <property type="match status" value="1"/>
</dbReference>
<dbReference type="Pfam" id="PF13088">
    <property type="entry name" value="BNR_2"/>
    <property type="match status" value="1"/>
</dbReference>
<feature type="domain" description="Sialidase" evidence="1">
    <location>
        <begin position="155"/>
        <end position="433"/>
    </location>
</feature>
<name>A0A4V2J4N4_9BACL</name>
<dbReference type="InterPro" id="IPR013320">
    <property type="entry name" value="ConA-like_dom_sf"/>
</dbReference>
<dbReference type="InterPro" id="IPR036278">
    <property type="entry name" value="Sialidase_sf"/>
</dbReference>
<dbReference type="Proteomes" id="UP000293142">
    <property type="component" value="Unassembled WGS sequence"/>
</dbReference>
<dbReference type="Pfam" id="PF13385">
    <property type="entry name" value="Laminin_G_3"/>
    <property type="match status" value="1"/>
</dbReference>
<dbReference type="AlphaFoldDB" id="A0A4V2J4N4"/>
<evidence type="ECO:0000313" key="2">
    <source>
        <dbReference type="EMBL" id="TBL80461.1"/>
    </source>
</evidence>
<proteinExistence type="predicted"/>
<reference evidence="2 3" key="1">
    <citation type="submission" date="2019-02" db="EMBL/GenBank/DDBJ databases">
        <title>Paenibacillus sp. nov., isolated from surface-sterilized tissue of Thalictrum simplex L.</title>
        <authorList>
            <person name="Tuo L."/>
        </authorList>
    </citation>
    <scope>NUCLEOTIDE SEQUENCE [LARGE SCALE GENOMIC DNA]</scope>
    <source>
        <strain evidence="2 3">N2SHLJ1</strain>
    </source>
</reference>
<evidence type="ECO:0000313" key="3">
    <source>
        <dbReference type="Proteomes" id="UP000293142"/>
    </source>
</evidence>
<dbReference type="SUPFAM" id="SSF49899">
    <property type="entry name" value="Concanavalin A-like lectins/glucanases"/>
    <property type="match status" value="1"/>
</dbReference>
<dbReference type="SUPFAM" id="SSF50939">
    <property type="entry name" value="Sialidases"/>
    <property type="match status" value="1"/>
</dbReference>
<sequence>MLFLKNQIIRYLNVMGIIQELQPNHNSCADPCETLIHPPFDTSAEKLRYNKAYNHCHRKDGVSMSLPASEGVKDGRNIKWGAEIPREHYCDQPYVVVAEGGHWVCVLTTGRGVEGEQGQHVVSAISYDQGRTWSELTDIEPADGPEASWVMPLLVPGGRIYAFYTYNKDNLREMKADFEHIQKRVDTLGFLMFKYSDDGGISWSEQRYHVPIREMQIDRDNPYGGAVQYFWGVGKPIVHEGAVYMGLAKVGRFGDGFMATSEGIFLKSANILTESDPARIKWETLPEGESGIRAPLGKVADEHNLVGLSDGSLYCTYRTVEGHNGQAYSRDGGHTWTAPEYAEYQRFGRKIKHPRAANFVRKFSNGKFILWFHNHGKDNRATPSLAYRDRNPAWLCGGIERNGYIEWSQPEIVLFDDDPAVRISYPDFIEDGGRYFITETQKTVARVHEIDPQLLEAMWNQHENNSAAARGLALELAGPNLAGAFAEMPPLPALREGGGFAVDAWIYPAAGDAGSMLLDTRGKDGKGVAISMTERWTLRITLNDGRSEAAWESDAGIISPNAWLHAAIIVDGGPNMITFVINGQLCDGGAERQFGWGRFSPYMLDVNGGEKALVGPDWKGIIGKLRVYDRYLLTSEAVGNYRAGL</sequence>
<protein>
    <recommendedName>
        <fullName evidence="1">Sialidase domain-containing protein</fullName>
    </recommendedName>
</protein>
<dbReference type="Gene3D" id="2.60.120.200">
    <property type="match status" value="1"/>
</dbReference>
<accession>A0A4V2J4N4</accession>
<dbReference type="CDD" id="cd15482">
    <property type="entry name" value="Sialidase_non-viral"/>
    <property type="match status" value="1"/>
</dbReference>
<dbReference type="EMBL" id="SIRE01000005">
    <property type="protein sequence ID" value="TBL80461.1"/>
    <property type="molecule type" value="Genomic_DNA"/>
</dbReference>
<dbReference type="InterPro" id="IPR011040">
    <property type="entry name" value="Sialidase"/>
</dbReference>
<keyword evidence="3" id="KW-1185">Reference proteome</keyword>
<comment type="caution">
    <text evidence="2">The sequence shown here is derived from an EMBL/GenBank/DDBJ whole genome shotgun (WGS) entry which is preliminary data.</text>
</comment>
<gene>
    <name evidence="2" type="ORF">EYB31_08600</name>
</gene>
<dbReference type="OrthoDB" id="240763at2"/>